<keyword evidence="2" id="KW-0408">Iron</keyword>
<dbReference type="SUPFAM" id="SSF48264">
    <property type="entry name" value="Cytochrome P450"/>
    <property type="match status" value="1"/>
</dbReference>
<comment type="similarity">
    <text evidence="1 2">Belongs to the cytochrome P450 family.</text>
</comment>
<dbReference type="CDD" id="cd11037">
    <property type="entry name" value="CYP199A2-like"/>
    <property type="match status" value="1"/>
</dbReference>
<keyword evidence="2" id="KW-0503">Monooxygenase</keyword>
<dbReference type="Proteomes" id="UP001500518">
    <property type="component" value="Unassembled WGS sequence"/>
</dbReference>
<dbReference type="EMBL" id="BAABHV010000025">
    <property type="protein sequence ID" value="GAA5062467.1"/>
    <property type="molecule type" value="Genomic_DNA"/>
</dbReference>
<dbReference type="PROSITE" id="PS00086">
    <property type="entry name" value="CYTOCHROME_P450"/>
    <property type="match status" value="1"/>
</dbReference>
<evidence type="ECO:0000313" key="3">
    <source>
        <dbReference type="EMBL" id="GAA5062467.1"/>
    </source>
</evidence>
<sequence>MTDNSSAQSTPAVALDIDPFEEAFLADPFAHHEGIRDAGAVVWLDKYQVYAMARFDEVQSALRDHETFCSGRGVGLADFSKEEPFRQPSLLLETDPPLHSQTRKLMSKVVSLKALKELRPVWQEEAKLLVASLVERGSFDAATDLAEVFPMQVFPDTIGLMDEGRENLIDYATMVFNAFGPRNEILARSMEGKQAAIDWVEKACKRENLKPGGWGLAVYEAVEEAGLPLDYAPRLVRSFLTAGVDTTVNGIGHLMLALGKYPKEFTKLRADPKLAPRAFEESLRWDSTVQTFFRTTTREVEVSGTTIPEGAKVLLFLAAANRDPRKWNDAENFRIERPAGGHVGFGFGIHQCLGQMVARLEGELIAAEFAQQAKSIRLAGEPVRRINNTLWAIASLPVEIEAA</sequence>
<dbReference type="InterPro" id="IPR001128">
    <property type="entry name" value="Cyt_P450"/>
</dbReference>
<keyword evidence="2" id="KW-0560">Oxidoreductase</keyword>
<evidence type="ECO:0000313" key="4">
    <source>
        <dbReference type="Proteomes" id="UP001500518"/>
    </source>
</evidence>
<evidence type="ECO:0000256" key="1">
    <source>
        <dbReference type="ARBA" id="ARBA00010617"/>
    </source>
</evidence>
<dbReference type="Pfam" id="PF00067">
    <property type="entry name" value="p450"/>
    <property type="match status" value="1"/>
</dbReference>
<proteinExistence type="inferred from homology"/>
<dbReference type="PANTHER" id="PTHR46696:SF1">
    <property type="entry name" value="CYTOCHROME P450 YJIB-RELATED"/>
    <property type="match status" value="1"/>
</dbReference>
<keyword evidence="2" id="KW-0479">Metal-binding</keyword>
<keyword evidence="4" id="KW-1185">Reference proteome</keyword>
<name>A0ABP9KQN5_9SPHN</name>
<dbReference type="PANTHER" id="PTHR46696">
    <property type="entry name" value="P450, PUTATIVE (EUROFUNG)-RELATED"/>
    <property type="match status" value="1"/>
</dbReference>
<dbReference type="InterPro" id="IPR002397">
    <property type="entry name" value="Cyt_P450_B"/>
</dbReference>
<dbReference type="InterPro" id="IPR036396">
    <property type="entry name" value="Cyt_P450_sf"/>
</dbReference>
<dbReference type="InterPro" id="IPR017972">
    <property type="entry name" value="Cyt_P450_CS"/>
</dbReference>
<dbReference type="RefSeq" id="WP_346034067.1">
    <property type="nucleotide sequence ID" value="NZ_BAABHV010000025.1"/>
</dbReference>
<evidence type="ECO:0000256" key="2">
    <source>
        <dbReference type="RuleBase" id="RU000461"/>
    </source>
</evidence>
<protein>
    <submittedName>
        <fullName evidence="3">Cytochrome P450</fullName>
    </submittedName>
</protein>
<gene>
    <name evidence="3" type="ORF">GCM10023208_32750</name>
</gene>
<accession>A0ABP9KQN5</accession>
<reference evidence="4" key="1">
    <citation type="journal article" date="2019" name="Int. J. Syst. Evol. Microbiol.">
        <title>The Global Catalogue of Microorganisms (GCM) 10K type strain sequencing project: providing services to taxonomists for standard genome sequencing and annotation.</title>
        <authorList>
            <consortium name="The Broad Institute Genomics Platform"/>
            <consortium name="The Broad Institute Genome Sequencing Center for Infectious Disease"/>
            <person name="Wu L."/>
            <person name="Ma J."/>
        </authorList>
    </citation>
    <scope>NUCLEOTIDE SEQUENCE [LARGE SCALE GENOMIC DNA]</scope>
    <source>
        <strain evidence="4">JCM 18014</strain>
    </source>
</reference>
<dbReference type="Gene3D" id="1.10.630.10">
    <property type="entry name" value="Cytochrome P450"/>
    <property type="match status" value="1"/>
</dbReference>
<dbReference type="PRINTS" id="PR00359">
    <property type="entry name" value="BP450"/>
</dbReference>
<organism evidence="3 4">
    <name type="scientific">Erythrobacter westpacificensis</name>
    <dbReference type="NCBI Taxonomy" id="1055231"/>
    <lineage>
        <taxon>Bacteria</taxon>
        <taxon>Pseudomonadati</taxon>
        <taxon>Pseudomonadota</taxon>
        <taxon>Alphaproteobacteria</taxon>
        <taxon>Sphingomonadales</taxon>
        <taxon>Erythrobacteraceae</taxon>
        <taxon>Erythrobacter/Porphyrobacter group</taxon>
        <taxon>Erythrobacter</taxon>
    </lineage>
</organism>
<comment type="caution">
    <text evidence="3">The sequence shown here is derived from an EMBL/GenBank/DDBJ whole genome shotgun (WGS) entry which is preliminary data.</text>
</comment>
<keyword evidence="2" id="KW-0349">Heme</keyword>